<evidence type="ECO:0000256" key="2">
    <source>
        <dbReference type="ARBA" id="ARBA00004177"/>
    </source>
</evidence>
<dbReference type="InterPro" id="IPR037917">
    <property type="entry name" value="Ypt35_PX"/>
</dbReference>
<reference evidence="12" key="1">
    <citation type="submission" date="2021-03" db="EMBL/GenBank/DDBJ databases">
        <title>Revisited historic fungal species revealed as producer of novel bioactive compounds through whole genome sequencing and comparative genomics.</title>
        <authorList>
            <person name="Vignolle G.A."/>
            <person name="Hochenegger N."/>
            <person name="Mach R.L."/>
            <person name="Mach-Aigner A.R."/>
            <person name="Javad Rahimi M."/>
            <person name="Salim K.A."/>
            <person name="Chan C.M."/>
            <person name="Lim L.B.L."/>
            <person name="Cai F."/>
            <person name="Druzhinina I.S."/>
            <person name="U'Ren J.M."/>
            <person name="Derntl C."/>
        </authorList>
    </citation>
    <scope>NUCLEOTIDE SEQUENCE</scope>
    <source>
        <strain evidence="12">TUCIM 5799</strain>
    </source>
</reference>
<dbReference type="Proteomes" id="UP000829685">
    <property type="component" value="Unassembled WGS sequence"/>
</dbReference>
<dbReference type="SUPFAM" id="SSF64268">
    <property type="entry name" value="PX domain"/>
    <property type="match status" value="1"/>
</dbReference>
<dbReference type="GO" id="GO:0032266">
    <property type="term" value="F:phosphatidylinositol-3-phosphate binding"/>
    <property type="evidence" value="ECO:0007669"/>
    <property type="project" value="InterPro"/>
</dbReference>
<gene>
    <name evidence="12" type="ORF">JX265_001564</name>
</gene>
<dbReference type="CDD" id="cd07280">
    <property type="entry name" value="PX_YPT35"/>
    <property type="match status" value="1"/>
</dbReference>
<evidence type="ECO:0000256" key="7">
    <source>
        <dbReference type="ARBA" id="ARBA00033728"/>
    </source>
</evidence>
<feature type="region of interest" description="Disordered" evidence="10">
    <location>
        <begin position="59"/>
        <end position="173"/>
    </location>
</feature>
<evidence type="ECO:0000256" key="5">
    <source>
        <dbReference type="ARBA" id="ARBA00022753"/>
    </source>
</evidence>
<dbReference type="InterPro" id="IPR036871">
    <property type="entry name" value="PX_dom_sf"/>
</dbReference>
<dbReference type="EMBL" id="JAFIMR010000003">
    <property type="protein sequence ID" value="KAI1879943.1"/>
    <property type="molecule type" value="Genomic_DNA"/>
</dbReference>
<dbReference type="AlphaFoldDB" id="A0A9P9WVP6"/>
<comment type="caution">
    <text evidence="12">The sequence shown here is derived from an EMBL/GenBank/DDBJ whole genome shotgun (WGS) entry which is preliminary data.</text>
</comment>
<proteinExistence type="inferred from homology"/>
<evidence type="ECO:0000313" key="13">
    <source>
        <dbReference type="Proteomes" id="UP000829685"/>
    </source>
</evidence>
<comment type="subcellular location">
    <subcellularLocation>
        <location evidence="2">Endosome</location>
    </subcellularLocation>
    <subcellularLocation>
        <location evidence="1">Vacuole membrane</location>
        <topology evidence="1">Peripheral membrane protein</topology>
    </subcellularLocation>
</comment>
<evidence type="ECO:0000313" key="12">
    <source>
        <dbReference type="EMBL" id="KAI1879943.1"/>
    </source>
</evidence>
<dbReference type="PROSITE" id="PS50195">
    <property type="entry name" value="PX"/>
    <property type="match status" value="1"/>
</dbReference>
<dbReference type="InterPro" id="IPR001683">
    <property type="entry name" value="PX_dom"/>
</dbReference>
<protein>
    <recommendedName>
        <fullName evidence="8">Endosomal/vacuolar adapter protein YPT35</fullName>
    </recommendedName>
    <alternativeName>
        <fullName evidence="9">PX domain-containing protein YPT35</fullName>
    </alternativeName>
</protein>
<evidence type="ECO:0000259" key="11">
    <source>
        <dbReference type="PROSITE" id="PS50195"/>
    </source>
</evidence>
<keyword evidence="4" id="KW-0926">Vacuole</keyword>
<keyword evidence="5" id="KW-0967">Endosome</keyword>
<keyword evidence="13" id="KW-1185">Reference proteome</keyword>
<evidence type="ECO:0000256" key="1">
    <source>
        <dbReference type="ARBA" id="ARBA00004148"/>
    </source>
</evidence>
<evidence type="ECO:0000256" key="8">
    <source>
        <dbReference type="ARBA" id="ARBA00033774"/>
    </source>
</evidence>
<evidence type="ECO:0000256" key="6">
    <source>
        <dbReference type="ARBA" id="ARBA00023136"/>
    </source>
</evidence>
<feature type="compositionally biased region" description="Basic and acidic residues" evidence="10">
    <location>
        <begin position="71"/>
        <end position="83"/>
    </location>
</feature>
<dbReference type="Gene3D" id="3.30.1520.10">
    <property type="entry name" value="Phox-like domain"/>
    <property type="match status" value="1"/>
</dbReference>
<evidence type="ECO:0000256" key="9">
    <source>
        <dbReference type="ARBA" id="ARBA00033785"/>
    </source>
</evidence>
<feature type="compositionally biased region" description="Basic and acidic residues" evidence="10">
    <location>
        <begin position="90"/>
        <end position="100"/>
    </location>
</feature>
<name>A0A9P9WVP6_9PEZI</name>
<evidence type="ECO:0000256" key="10">
    <source>
        <dbReference type="SAM" id="MobiDB-lite"/>
    </source>
</evidence>
<dbReference type="SMART" id="SM00312">
    <property type="entry name" value="PX"/>
    <property type="match status" value="1"/>
</dbReference>
<feature type="domain" description="PX" evidence="11">
    <location>
        <begin position="217"/>
        <end position="327"/>
    </location>
</feature>
<dbReference type="PANTHER" id="PTHR10555:SF170">
    <property type="entry name" value="FI18122P1"/>
    <property type="match status" value="1"/>
</dbReference>
<sequence>MAISISSPTHVIILEAVSTTFISTSPSAATTNANFKASSSGTCLRLLTTAIGRCRELLHRQPDNPSSRGPELAHEAADQETDRMASAVDPQHHHSSDSHGRAIGQRKILPSSAVETPPSPPATDETDDTDSENPSRRRPATSRIDTNVAGVDGSEPGGRPSSSPVVSPVTSPPYWLQGHARSASMNSVDSIPTGAITLQDNESSGFDDRNNACWAKSVGITDYVVVNGSSTNIGAFVVWNIRVETLNGSFMNIRKRYSEFDDLRWRLIRTFPNFEAAVPELPPKSLISKFRPKFLEKRRAGLQYFLNCIMLNPEFSGSPVLKEFLFS</sequence>
<dbReference type="GO" id="GO:0010008">
    <property type="term" value="C:endosome membrane"/>
    <property type="evidence" value="ECO:0007669"/>
    <property type="project" value="UniProtKB-SubCell"/>
</dbReference>
<dbReference type="GO" id="GO:0005774">
    <property type="term" value="C:vacuolar membrane"/>
    <property type="evidence" value="ECO:0007669"/>
    <property type="project" value="UniProtKB-SubCell"/>
</dbReference>
<organism evidence="12 13">
    <name type="scientific">Neoarthrinium moseri</name>
    <dbReference type="NCBI Taxonomy" id="1658444"/>
    <lineage>
        <taxon>Eukaryota</taxon>
        <taxon>Fungi</taxon>
        <taxon>Dikarya</taxon>
        <taxon>Ascomycota</taxon>
        <taxon>Pezizomycotina</taxon>
        <taxon>Sordariomycetes</taxon>
        <taxon>Xylariomycetidae</taxon>
        <taxon>Amphisphaeriales</taxon>
        <taxon>Apiosporaceae</taxon>
        <taxon>Neoarthrinium</taxon>
    </lineage>
</organism>
<evidence type="ECO:0000256" key="4">
    <source>
        <dbReference type="ARBA" id="ARBA00022554"/>
    </source>
</evidence>
<keyword evidence="6" id="KW-0472">Membrane</keyword>
<accession>A0A9P9WVP6</accession>
<comment type="similarity">
    <text evidence="3">Belongs to the YPT35 family.</text>
</comment>
<evidence type="ECO:0000256" key="3">
    <source>
        <dbReference type="ARBA" id="ARBA00007426"/>
    </source>
</evidence>
<comment type="function">
    <text evidence="7">Recruits the lipid transfer protein VPS13 to endosomal and vacuolar membranes.</text>
</comment>
<feature type="compositionally biased region" description="Low complexity" evidence="10">
    <location>
        <begin position="153"/>
        <end position="173"/>
    </location>
</feature>
<dbReference type="PANTHER" id="PTHR10555">
    <property type="entry name" value="SORTING NEXIN"/>
    <property type="match status" value="1"/>
</dbReference>
<dbReference type="Pfam" id="PF00787">
    <property type="entry name" value="PX"/>
    <property type="match status" value="1"/>
</dbReference>